<dbReference type="Proteomes" id="UP000232722">
    <property type="component" value="Unassembled WGS sequence"/>
</dbReference>
<protein>
    <submittedName>
        <fullName evidence="1">Uncharacterized protein</fullName>
    </submittedName>
</protein>
<evidence type="ECO:0000313" key="2">
    <source>
        <dbReference type="Proteomes" id="UP000232722"/>
    </source>
</evidence>
<gene>
    <name evidence="1" type="ORF">RhiirA5_411253</name>
</gene>
<evidence type="ECO:0000313" key="1">
    <source>
        <dbReference type="EMBL" id="PKC12898.1"/>
    </source>
</evidence>
<reference evidence="1 2" key="1">
    <citation type="submission" date="2016-04" db="EMBL/GenBank/DDBJ databases">
        <title>Genome analyses suggest a sexual origin of heterokaryosis in a supposedly ancient asexual fungus.</title>
        <authorList>
            <person name="Ropars J."/>
            <person name="Sedzielewska K."/>
            <person name="Noel J."/>
            <person name="Charron P."/>
            <person name="Farinelli L."/>
            <person name="Marton T."/>
            <person name="Kruger M."/>
            <person name="Pelin A."/>
            <person name="Brachmann A."/>
            <person name="Corradi N."/>
        </authorList>
    </citation>
    <scope>NUCLEOTIDE SEQUENCE [LARGE SCALE GENOMIC DNA]</scope>
    <source>
        <strain evidence="1 2">A5</strain>
    </source>
</reference>
<name>A0A2I1FS14_9GLOM</name>
<organism evidence="1 2">
    <name type="scientific">Rhizophagus irregularis</name>
    <dbReference type="NCBI Taxonomy" id="588596"/>
    <lineage>
        <taxon>Eukaryota</taxon>
        <taxon>Fungi</taxon>
        <taxon>Fungi incertae sedis</taxon>
        <taxon>Mucoromycota</taxon>
        <taxon>Glomeromycotina</taxon>
        <taxon>Glomeromycetes</taxon>
        <taxon>Glomerales</taxon>
        <taxon>Glomeraceae</taxon>
        <taxon>Rhizophagus</taxon>
    </lineage>
</organism>
<reference evidence="1 2" key="2">
    <citation type="submission" date="2017-09" db="EMBL/GenBank/DDBJ databases">
        <title>Extensive intraspecific genome diversity in a model arbuscular mycorrhizal fungus.</title>
        <authorList>
            <person name="Chen E.C."/>
            <person name="Morin E."/>
            <person name="Beaudet D."/>
            <person name="Noel J."/>
            <person name="Ndikumana S."/>
            <person name="Charron P."/>
            <person name="St-Onge C."/>
            <person name="Giorgi J."/>
            <person name="Grigoriev I.V."/>
            <person name="Roux C."/>
            <person name="Martin F.M."/>
            <person name="Corradi N."/>
        </authorList>
    </citation>
    <scope>NUCLEOTIDE SEQUENCE [LARGE SCALE GENOMIC DNA]</scope>
    <source>
        <strain evidence="1 2">A5</strain>
    </source>
</reference>
<dbReference type="EMBL" id="LLXJ01000220">
    <property type="protein sequence ID" value="PKC12898.1"/>
    <property type="molecule type" value="Genomic_DNA"/>
</dbReference>
<proteinExistence type="predicted"/>
<comment type="caution">
    <text evidence="1">The sequence shown here is derived from an EMBL/GenBank/DDBJ whole genome shotgun (WGS) entry which is preliminary data.</text>
</comment>
<accession>A0A2I1FS14</accession>
<dbReference type="AlphaFoldDB" id="A0A2I1FS14"/>
<sequence length="70" mass="8223">MKCIMKCNKKENWNHLFECQAYEVAWEKILKITTKESIIICLKQKQIKVSTAGIGSESQNFFNNKITKRI</sequence>